<evidence type="ECO:0000259" key="1">
    <source>
        <dbReference type="PROSITE" id="PS50206"/>
    </source>
</evidence>
<feature type="domain" description="Rhodanese" evidence="1">
    <location>
        <begin position="86"/>
        <end position="181"/>
    </location>
</feature>
<dbReference type="PROSITE" id="PS50206">
    <property type="entry name" value="RHODANESE_3"/>
    <property type="match status" value="1"/>
</dbReference>
<dbReference type="Gene3D" id="3.40.250.10">
    <property type="entry name" value="Rhodanese-like domain"/>
    <property type="match status" value="1"/>
</dbReference>
<dbReference type="PANTHER" id="PTHR43031:SF1">
    <property type="entry name" value="PYRIDINE NUCLEOTIDE-DISULPHIDE OXIDOREDUCTASE"/>
    <property type="match status" value="1"/>
</dbReference>
<protein>
    <submittedName>
        <fullName evidence="2">Rhodanese-like domain protein</fullName>
    </submittedName>
</protein>
<dbReference type="CDD" id="cd00158">
    <property type="entry name" value="RHOD"/>
    <property type="match status" value="1"/>
</dbReference>
<evidence type="ECO:0000313" key="2">
    <source>
        <dbReference type="EMBL" id="KIG18306.1"/>
    </source>
</evidence>
<dbReference type="InterPro" id="IPR050229">
    <property type="entry name" value="GlpE_sulfurtransferase"/>
</dbReference>
<reference evidence="2 3" key="1">
    <citation type="submission" date="2014-12" db="EMBL/GenBank/DDBJ databases">
        <title>Genome assembly of Enhygromyxa salina DSM 15201.</title>
        <authorList>
            <person name="Sharma G."/>
            <person name="Subramanian S."/>
        </authorList>
    </citation>
    <scope>NUCLEOTIDE SEQUENCE [LARGE SCALE GENOMIC DNA]</scope>
    <source>
        <strain evidence="2 3">DSM 15201</strain>
    </source>
</reference>
<gene>
    <name evidence="2" type="ORF">DB30_01415</name>
</gene>
<dbReference type="EMBL" id="JMCC02000013">
    <property type="protein sequence ID" value="KIG18306.1"/>
    <property type="molecule type" value="Genomic_DNA"/>
</dbReference>
<dbReference type="Proteomes" id="UP000031599">
    <property type="component" value="Unassembled WGS sequence"/>
</dbReference>
<proteinExistence type="predicted"/>
<dbReference type="SMART" id="SM00450">
    <property type="entry name" value="RHOD"/>
    <property type="match status" value="1"/>
</dbReference>
<organism evidence="2 3">
    <name type="scientific">Enhygromyxa salina</name>
    <dbReference type="NCBI Taxonomy" id="215803"/>
    <lineage>
        <taxon>Bacteria</taxon>
        <taxon>Pseudomonadati</taxon>
        <taxon>Myxococcota</taxon>
        <taxon>Polyangia</taxon>
        <taxon>Nannocystales</taxon>
        <taxon>Nannocystaceae</taxon>
        <taxon>Enhygromyxa</taxon>
    </lineage>
</organism>
<name>A0A0C2D571_9BACT</name>
<dbReference type="InterPro" id="IPR001763">
    <property type="entry name" value="Rhodanese-like_dom"/>
</dbReference>
<dbReference type="PANTHER" id="PTHR43031">
    <property type="entry name" value="FAD-DEPENDENT OXIDOREDUCTASE"/>
    <property type="match status" value="1"/>
</dbReference>
<dbReference type="RefSeq" id="WP_052547181.1">
    <property type="nucleotide sequence ID" value="NZ_JMCC02000013.1"/>
</dbReference>
<dbReference type="Pfam" id="PF00581">
    <property type="entry name" value="Rhodanese"/>
    <property type="match status" value="1"/>
</dbReference>
<dbReference type="AlphaFoldDB" id="A0A0C2D571"/>
<sequence length="200" mass="20794">MLGLLLIAALVVATVALARQLDLLADLLQLGGASMLVGLVFLAVHPKLEWIASPPADDGSCTVDELPSVAPVVDRVSVEEAQELLERSQVTFVDARPAYHYAAAHIPGAMNLPAEDAEGLLDMQSLSLPPDGAVITYCDGGSCEQSEYLGLLLRERGVCQKVRVLEGGWQAWVGAGGSTVSGDTRFGDAPSSSVAPEAAG</sequence>
<dbReference type="SUPFAM" id="SSF52821">
    <property type="entry name" value="Rhodanese/Cell cycle control phosphatase"/>
    <property type="match status" value="1"/>
</dbReference>
<evidence type="ECO:0000313" key="3">
    <source>
        <dbReference type="Proteomes" id="UP000031599"/>
    </source>
</evidence>
<comment type="caution">
    <text evidence="2">The sequence shown here is derived from an EMBL/GenBank/DDBJ whole genome shotgun (WGS) entry which is preliminary data.</text>
</comment>
<dbReference type="InterPro" id="IPR036873">
    <property type="entry name" value="Rhodanese-like_dom_sf"/>
</dbReference>
<accession>A0A0C2D571</accession>